<keyword evidence="4" id="KW-1185">Reference proteome</keyword>
<dbReference type="Pfam" id="PF00296">
    <property type="entry name" value="Bac_luciferase"/>
    <property type="match status" value="1"/>
</dbReference>
<dbReference type="PANTHER" id="PTHR43244:SF1">
    <property type="entry name" value="5,10-METHYLENETETRAHYDROMETHANOPTERIN REDUCTASE"/>
    <property type="match status" value="1"/>
</dbReference>
<dbReference type="EMBL" id="RPFW01000002">
    <property type="protein sequence ID" value="TVZ05812.1"/>
    <property type="molecule type" value="Genomic_DNA"/>
</dbReference>
<dbReference type="OrthoDB" id="675245at2"/>
<proteinExistence type="predicted"/>
<evidence type="ECO:0000313" key="4">
    <source>
        <dbReference type="Proteomes" id="UP000460272"/>
    </source>
</evidence>
<comment type="caution">
    <text evidence="3">The sequence shown here is derived from an EMBL/GenBank/DDBJ whole genome shotgun (WGS) entry which is preliminary data.</text>
</comment>
<dbReference type="InterPro" id="IPR011251">
    <property type="entry name" value="Luciferase-like_dom"/>
</dbReference>
<dbReference type="SUPFAM" id="SSF51679">
    <property type="entry name" value="Bacterial luciferase-like"/>
    <property type="match status" value="1"/>
</dbReference>
<keyword evidence="1" id="KW-0560">Oxidoreductase</keyword>
<dbReference type="AlphaFoldDB" id="A0A6P2C323"/>
<organism evidence="3 4">
    <name type="scientific">Trebonia kvetii</name>
    <dbReference type="NCBI Taxonomy" id="2480626"/>
    <lineage>
        <taxon>Bacteria</taxon>
        <taxon>Bacillati</taxon>
        <taxon>Actinomycetota</taxon>
        <taxon>Actinomycetes</taxon>
        <taxon>Streptosporangiales</taxon>
        <taxon>Treboniaceae</taxon>
        <taxon>Trebonia</taxon>
    </lineage>
</organism>
<dbReference type="Gene3D" id="3.20.20.30">
    <property type="entry name" value="Luciferase-like domain"/>
    <property type="match status" value="1"/>
</dbReference>
<evidence type="ECO:0000313" key="3">
    <source>
        <dbReference type="EMBL" id="TVZ05812.1"/>
    </source>
</evidence>
<reference evidence="3 4" key="1">
    <citation type="submission" date="2018-11" db="EMBL/GenBank/DDBJ databases">
        <title>Trebonia kvetii gen.nov., sp.nov., a novel acidophilic actinobacterium, and proposal of the new actinobacterial family Treboniaceae fam. nov.</title>
        <authorList>
            <person name="Rapoport D."/>
            <person name="Sagova-Mareckova M."/>
            <person name="Sedlacek I."/>
            <person name="Provaznik J."/>
            <person name="Kralova S."/>
            <person name="Pavlinic D."/>
            <person name="Benes V."/>
            <person name="Kopecky J."/>
        </authorList>
    </citation>
    <scope>NUCLEOTIDE SEQUENCE [LARGE SCALE GENOMIC DNA]</scope>
    <source>
        <strain evidence="3 4">15Tr583</strain>
    </source>
</reference>
<accession>A0A6P2C323</accession>
<dbReference type="Proteomes" id="UP000460272">
    <property type="component" value="Unassembled WGS sequence"/>
</dbReference>
<dbReference type="InterPro" id="IPR036661">
    <property type="entry name" value="Luciferase-like_sf"/>
</dbReference>
<sequence length="346" mass="34955">MHAGRNHAAQPAGPAPAEIGIAFQTDKPAGGYGPLAAAAEAHGFDVVSVFADLLYQPPLPALLEMAAATSRVRLGTACLNPYTLHPYEIAGQAAALAAASAGRGYLGLARGAWLDAIGLAQPRPLVRLRETAAIVRALLSGDDSGFAGEEFRLAPGVRLRYPLPDRLPPLMLGAWGPRGAALAGEIADELKIGGTASPGVVAQACARTAAAAQAAGRAVGSVRVVAGAVTVVAEDGAAARRRARSEVAMYLAVVGALDSTRELPEGLLPRISALTAAGDEAAAGALIPDDVLDRFAFSGTPEQVAGQASAVIAAGAGRIDFGTPHGLTDSDGVRLLGTRVLPLLRG</sequence>
<dbReference type="PANTHER" id="PTHR43244">
    <property type="match status" value="1"/>
</dbReference>
<dbReference type="InterPro" id="IPR050564">
    <property type="entry name" value="F420-G6PD/mer"/>
</dbReference>
<gene>
    <name evidence="3" type="ORF">EAS64_11235</name>
</gene>
<name>A0A6P2C323_9ACTN</name>
<evidence type="ECO:0000256" key="1">
    <source>
        <dbReference type="ARBA" id="ARBA00023002"/>
    </source>
</evidence>
<dbReference type="GO" id="GO:0016705">
    <property type="term" value="F:oxidoreductase activity, acting on paired donors, with incorporation or reduction of molecular oxygen"/>
    <property type="evidence" value="ECO:0007669"/>
    <property type="project" value="InterPro"/>
</dbReference>
<evidence type="ECO:0000259" key="2">
    <source>
        <dbReference type="Pfam" id="PF00296"/>
    </source>
</evidence>
<protein>
    <submittedName>
        <fullName evidence="3">LLM class flavin-dependent oxidoreductase</fullName>
    </submittedName>
</protein>
<feature type="domain" description="Luciferase-like" evidence="2">
    <location>
        <begin position="35"/>
        <end position="316"/>
    </location>
</feature>